<feature type="transmembrane region" description="Helical" evidence="1">
    <location>
        <begin position="52"/>
        <end position="76"/>
    </location>
</feature>
<organism evidence="2">
    <name type="scientific">Aphis aurantii</name>
    <name type="common">black citrus aphid</name>
    <dbReference type="NCBI Taxonomy" id="464926"/>
    <lineage>
        <taxon>Eukaryota</taxon>
        <taxon>Metazoa</taxon>
        <taxon>Ecdysozoa</taxon>
        <taxon>Arthropoda</taxon>
        <taxon>Hexapoda</taxon>
        <taxon>Insecta</taxon>
        <taxon>Pterygota</taxon>
        <taxon>Neoptera</taxon>
        <taxon>Paraneoptera</taxon>
        <taxon>Hemiptera</taxon>
        <taxon>Sternorrhyncha</taxon>
        <taxon>Aphidomorpha</taxon>
        <taxon>Aphidoidea</taxon>
        <taxon>Aphididae</taxon>
        <taxon>Aphidini</taxon>
        <taxon>Aphis</taxon>
        <taxon>Toxoptera</taxon>
    </lineage>
</organism>
<geneLocation type="mitochondrion" evidence="2"/>
<gene>
    <name evidence="2" type="primary">ND6</name>
</gene>
<dbReference type="CTD" id="4541"/>
<dbReference type="EMBL" id="MN871977">
    <property type="protein sequence ID" value="QNO35798.1"/>
    <property type="molecule type" value="Genomic_DNA"/>
</dbReference>
<dbReference type="RefSeq" id="YP_009994023.1">
    <property type="nucleotide sequence ID" value="NC_052865.1"/>
</dbReference>
<protein>
    <submittedName>
        <fullName evidence="2">NADH dehydrogenase subunit 6</fullName>
    </submittedName>
</protein>
<keyword evidence="1" id="KW-1133">Transmembrane helix</keyword>
<keyword evidence="1" id="KW-0472">Membrane</keyword>
<evidence type="ECO:0000313" key="2">
    <source>
        <dbReference type="EMBL" id="QNO35798.1"/>
    </source>
</evidence>
<reference evidence="2" key="1">
    <citation type="journal article" date="2020" name="Mitochondrial DNA Part B Resour">
        <title>Complete mitochondrial genome of Sichuan's population of Aphis aurantii (Hemiptera: Aphididae).</title>
        <authorList>
            <person name="Pu D."/>
            <person name="Liu C."/>
            <person name="Liu H."/>
            <person name="Chen Z.-T."/>
            <person name="Wu X."/>
            <person name="Xiao K."/>
            <person name="Luo X."/>
            <person name="Mao J."/>
            <person name="Huang Q."/>
        </authorList>
    </citation>
    <scope>NUCLEOTIDE SEQUENCE</scope>
</reference>
<evidence type="ECO:0000256" key="1">
    <source>
        <dbReference type="SAM" id="Phobius"/>
    </source>
</evidence>
<proteinExistence type="predicted"/>
<sequence>MYWILKFILLTNLITAIMLTMMKSPIMSNLIILIQTMLLTLMINLINKTAWISFMIFILYISGLMIIFLYISSIAFNELNINKNYKNILFKLIPLIMIIFYFKLYFNMENFSYENKFIFEDNFNLLNMFIMPNNLMIYFIMLILFFMLILIIWMLKINKGPIRQKK</sequence>
<feature type="transmembrane region" description="Helical" evidence="1">
    <location>
        <begin position="135"/>
        <end position="155"/>
    </location>
</feature>
<feature type="transmembrane region" description="Helical" evidence="1">
    <location>
        <begin position="88"/>
        <end position="106"/>
    </location>
</feature>
<dbReference type="AlphaFoldDB" id="A0A7G9XK90"/>
<keyword evidence="2" id="KW-0496">Mitochondrion</keyword>
<accession>A0A7G9XK90</accession>
<keyword evidence="1" id="KW-0812">Transmembrane</keyword>
<name>A0A7G9XK90_9HEMI</name>
<dbReference type="GeneID" id="62630577"/>